<comment type="caution">
    <text evidence="2">The sequence shown here is derived from an EMBL/GenBank/DDBJ whole genome shotgun (WGS) entry which is preliminary data.</text>
</comment>
<name>A0A7W6RW95_9PROT</name>
<evidence type="ECO:0000313" key="3">
    <source>
        <dbReference type="Proteomes" id="UP000555728"/>
    </source>
</evidence>
<feature type="compositionally biased region" description="Gly residues" evidence="1">
    <location>
        <begin position="182"/>
        <end position="198"/>
    </location>
</feature>
<protein>
    <submittedName>
        <fullName evidence="2">Uncharacterized protein</fullName>
    </submittedName>
</protein>
<sequence length="206" mass="21852">MPGIESRHAGRAGAVTAAAIAVLALGLLWGAAALTPARAEGAWTLTYDLDPADGMNCSMETYWDDGSEFHIFANANDFVGFYITDPAWVLEQGQESWVSFRFGGRDFSFPVSAVDRSAVVGDLSSNESGALAFLERWARSWEMAIVFPQGATWPVNLNGTMATFRQWVDCYDDLERIAARSGGGGGGGANPFGGGRGGAKPSANPF</sequence>
<organism evidence="2 3">
    <name type="scientific">Roseospira goensis</name>
    <dbReference type="NCBI Taxonomy" id="391922"/>
    <lineage>
        <taxon>Bacteria</taxon>
        <taxon>Pseudomonadati</taxon>
        <taxon>Pseudomonadota</taxon>
        <taxon>Alphaproteobacteria</taxon>
        <taxon>Rhodospirillales</taxon>
        <taxon>Rhodospirillaceae</taxon>
        <taxon>Roseospira</taxon>
    </lineage>
</organism>
<dbReference type="AlphaFoldDB" id="A0A7W6RW95"/>
<proteinExistence type="predicted"/>
<reference evidence="2 3" key="1">
    <citation type="submission" date="2020-08" db="EMBL/GenBank/DDBJ databases">
        <title>Genome sequencing of Purple Non-Sulfur Bacteria from various extreme environments.</title>
        <authorList>
            <person name="Mayer M."/>
        </authorList>
    </citation>
    <scope>NUCLEOTIDE SEQUENCE [LARGE SCALE GENOMIC DNA]</scope>
    <source>
        <strain evidence="2 3">JA135</strain>
    </source>
</reference>
<dbReference type="RefSeq" id="WP_184430882.1">
    <property type="nucleotide sequence ID" value="NZ_JACIGI010000001.1"/>
</dbReference>
<dbReference type="Proteomes" id="UP000555728">
    <property type="component" value="Unassembled WGS sequence"/>
</dbReference>
<dbReference type="EMBL" id="JACIGI010000001">
    <property type="protein sequence ID" value="MBB4284408.1"/>
    <property type="molecule type" value="Genomic_DNA"/>
</dbReference>
<evidence type="ECO:0000256" key="1">
    <source>
        <dbReference type="SAM" id="MobiDB-lite"/>
    </source>
</evidence>
<accession>A0A7W6RW95</accession>
<feature type="region of interest" description="Disordered" evidence="1">
    <location>
        <begin position="182"/>
        <end position="206"/>
    </location>
</feature>
<evidence type="ECO:0000313" key="2">
    <source>
        <dbReference type="EMBL" id="MBB4284408.1"/>
    </source>
</evidence>
<keyword evidence="3" id="KW-1185">Reference proteome</keyword>
<gene>
    <name evidence="2" type="ORF">GGD88_000114</name>
</gene>